<dbReference type="FunFam" id="3.30.565.10:FF:000005">
    <property type="entry name" value="Heat shock protein 90"/>
    <property type="match status" value="1"/>
</dbReference>
<feature type="binding site" evidence="5">
    <location>
        <position position="149"/>
    </location>
    <ligand>
        <name>ATP</name>
        <dbReference type="ChEBI" id="CHEBI:30616"/>
    </ligand>
</feature>
<keyword evidence="3 5" id="KW-0067">ATP-binding</keyword>
<accession>A0ABD3QAR1</accession>
<dbReference type="InterPro" id="IPR019805">
    <property type="entry name" value="Heat_shock_protein_90_CS"/>
</dbReference>
<feature type="region of interest" description="Disordered" evidence="6">
    <location>
        <begin position="220"/>
        <end position="246"/>
    </location>
</feature>
<protein>
    <recommendedName>
        <fullName evidence="9">Histidine kinase/HSP90-like ATPase domain-containing protein</fullName>
    </recommendedName>
</protein>
<feature type="binding site" evidence="5">
    <location>
        <position position="249"/>
    </location>
    <ligand>
        <name>ATP</name>
        <dbReference type="ChEBI" id="CHEBI:30616"/>
    </ligand>
</feature>
<dbReference type="Gene3D" id="1.20.120.790">
    <property type="entry name" value="Heat shock protein 90, C-terminal domain"/>
    <property type="match status" value="1"/>
</dbReference>
<evidence type="ECO:0000256" key="5">
    <source>
        <dbReference type="PIRSR" id="PIRSR002583-1"/>
    </source>
</evidence>
<feature type="binding site" evidence="5">
    <location>
        <begin position="169"/>
        <end position="170"/>
    </location>
    <ligand>
        <name>ATP</name>
        <dbReference type="ChEBI" id="CHEBI:30616"/>
    </ligand>
</feature>
<dbReference type="PRINTS" id="PR00775">
    <property type="entry name" value="HEATSHOCK90"/>
</dbReference>
<dbReference type="PROSITE" id="PS00298">
    <property type="entry name" value="HSP90"/>
    <property type="match status" value="1"/>
</dbReference>
<dbReference type="Proteomes" id="UP001530315">
    <property type="component" value="Unassembled WGS sequence"/>
</dbReference>
<dbReference type="InterPro" id="IPR001404">
    <property type="entry name" value="Hsp90_fam"/>
</dbReference>
<comment type="caution">
    <text evidence="7">The sequence shown here is derived from an EMBL/GenBank/DDBJ whole genome shotgun (WGS) entry which is preliminary data.</text>
</comment>
<feature type="binding site" evidence="5">
    <location>
        <begin position="191"/>
        <end position="196"/>
    </location>
    <ligand>
        <name>ATP</name>
        <dbReference type="ChEBI" id="CHEBI:30616"/>
    </ligand>
</feature>
<dbReference type="FunFam" id="3.40.50.11260:FF:000005">
    <property type="entry name" value="Heat shock protein 90"/>
    <property type="match status" value="1"/>
</dbReference>
<dbReference type="Gene3D" id="3.30.230.80">
    <property type="match status" value="1"/>
</dbReference>
<feature type="binding site" evidence="5">
    <location>
        <position position="443"/>
    </location>
    <ligand>
        <name>ATP</name>
        <dbReference type="ChEBI" id="CHEBI:30616"/>
    </ligand>
</feature>
<dbReference type="Pfam" id="PF00183">
    <property type="entry name" value="HSP90"/>
    <property type="match status" value="1"/>
</dbReference>
<evidence type="ECO:0008006" key="9">
    <source>
        <dbReference type="Google" id="ProtNLM"/>
    </source>
</evidence>
<feature type="compositionally biased region" description="Acidic residues" evidence="6">
    <location>
        <begin position="298"/>
        <end position="311"/>
    </location>
</feature>
<feature type="compositionally biased region" description="Acidic residues" evidence="6">
    <location>
        <begin position="233"/>
        <end position="243"/>
    </location>
</feature>
<dbReference type="PANTHER" id="PTHR11528">
    <property type="entry name" value="HEAT SHOCK PROTEIN 90 FAMILY MEMBER"/>
    <property type="match status" value="1"/>
</dbReference>
<dbReference type="Gene3D" id="3.40.50.11260">
    <property type="match status" value="1"/>
</dbReference>
<feature type="region of interest" description="Disordered" evidence="6">
    <location>
        <begin position="29"/>
        <end position="49"/>
    </location>
</feature>
<dbReference type="SUPFAM" id="SSF110942">
    <property type="entry name" value="HSP90 C-terminal domain"/>
    <property type="match status" value="1"/>
</dbReference>
<feature type="region of interest" description="Disordered" evidence="6">
    <location>
        <begin position="296"/>
        <end position="319"/>
    </location>
</feature>
<dbReference type="HAMAP" id="MF_00505">
    <property type="entry name" value="HSP90"/>
    <property type="match status" value="1"/>
</dbReference>
<dbReference type="SUPFAM" id="SSF55874">
    <property type="entry name" value="ATPase domain of HSP90 chaperone/DNA topoisomerase II/histidine kinase"/>
    <property type="match status" value="1"/>
</dbReference>
<dbReference type="NCBIfam" id="NF003555">
    <property type="entry name" value="PRK05218.1"/>
    <property type="match status" value="1"/>
</dbReference>
<feature type="binding site" evidence="5">
    <location>
        <position position="106"/>
    </location>
    <ligand>
        <name>ATP</name>
        <dbReference type="ChEBI" id="CHEBI:30616"/>
    </ligand>
</feature>
<feature type="binding site" evidence="5">
    <location>
        <position position="154"/>
    </location>
    <ligand>
        <name>ATP</name>
        <dbReference type="ChEBI" id="CHEBI:30616"/>
    </ligand>
</feature>
<dbReference type="PIRSF" id="PIRSF002583">
    <property type="entry name" value="Hsp90"/>
    <property type="match status" value="1"/>
</dbReference>
<dbReference type="InterPro" id="IPR020568">
    <property type="entry name" value="Ribosomal_Su5_D2-typ_SF"/>
</dbReference>
<keyword evidence="8" id="KW-1185">Reference proteome</keyword>
<keyword evidence="4" id="KW-0143">Chaperone</keyword>
<feature type="binding site" evidence="5">
    <location>
        <position position="102"/>
    </location>
    <ligand>
        <name>ATP</name>
        <dbReference type="ChEBI" id="CHEBI:30616"/>
    </ligand>
</feature>
<feature type="binding site" evidence="5">
    <location>
        <position position="162"/>
    </location>
    <ligand>
        <name>ATP</name>
        <dbReference type="ChEBI" id="CHEBI:30616"/>
    </ligand>
</feature>
<evidence type="ECO:0000256" key="1">
    <source>
        <dbReference type="ARBA" id="ARBA00008239"/>
    </source>
</evidence>
<reference evidence="7 8" key="1">
    <citation type="submission" date="2024-10" db="EMBL/GenBank/DDBJ databases">
        <title>Updated reference genomes for cyclostephanoid diatoms.</title>
        <authorList>
            <person name="Roberts W.R."/>
            <person name="Alverson A.J."/>
        </authorList>
    </citation>
    <scope>NUCLEOTIDE SEQUENCE [LARGE SCALE GENOMIC DNA]</scope>
    <source>
        <strain evidence="7 8">AJA276-08</strain>
    </source>
</reference>
<dbReference type="GO" id="GO:0005524">
    <property type="term" value="F:ATP binding"/>
    <property type="evidence" value="ECO:0007669"/>
    <property type="project" value="UniProtKB-KW"/>
</dbReference>
<dbReference type="InterPro" id="IPR037196">
    <property type="entry name" value="HSP90_C"/>
</dbReference>
<organism evidence="7 8">
    <name type="scientific">Stephanodiscus triporus</name>
    <dbReference type="NCBI Taxonomy" id="2934178"/>
    <lineage>
        <taxon>Eukaryota</taxon>
        <taxon>Sar</taxon>
        <taxon>Stramenopiles</taxon>
        <taxon>Ochrophyta</taxon>
        <taxon>Bacillariophyta</taxon>
        <taxon>Coscinodiscophyceae</taxon>
        <taxon>Thalassiosirophycidae</taxon>
        <taxon>Stephanodiscales</taxon>
        <taxon>Stephanodiscaceae</taxon>
        <taxon>Stephanodiscus</taxon>
    </lineage>
</organism>
<dbReference type="Gene3D" id="3.30.565.10">
    <property type="entry name" value="Histidine kinase-like ATPase, C-terminal domain"/>
    <property type="match status" value="1"/>
</dbReference>
<dbReference type="FunFam" id="3.30.230.80:FF:000007">
    <property type="entry name" value="Heat shock protein 90"/>
    <property type="match status" value="1"/>
</dbReference>
<evidence type="ECO:0000256" key="4">
    <source>
        <dbReference type="ARBA" id="ARBA00023186"/>
    </source>
</evidence>
<dbReference type="Pfam" id="PF13589">
    <property type="entry name" value="HATPase_c_3"/>
    <property type="match status" value="1"/>
</dbReference>
<name>A0ABD3QAR1_9STRA</name>
<evidence type="ECO:0000256" key="3">
    <source>
        <dbReference type="ARBA" id="ARBA00022840"/>
    </source>
</evidence>
<evidence type="ECO:0000256" key="2">
    <source>
        <dbReference type="ARBA" id="ARBA00022741"/>
    </source>
</evidence>
<evidence type="ECO:0000256" key="6">
    <source>
        <dbReference type="SAM" id="MobiDB-lite"/>
    </source>
</evidence>
<proteinExistence type="inferred from homology"/>
<sequence length="808" mass="90345">MKLTRAATFLLASSAIAAVGVGAFLFPSAPSSSSASIRRTTRTSRTTASAPSFRPLAMSAVEEATEKKEEKGETFEFQADVGRVMDIIINSLYSNRDVFLRELVSNAADACDKKRFLSISGSDSDGSDLARPSIKIKADMDARTVTIEDSGVGMTKSELQNNLGRIAQSGTKKFVEALGEGGTGDVNLIGQFGVGFYSAYLVADRVTVVTRSMQPNSKQLRWTSDASDSYTITEEDDDEDSDPIEGSGTRLILQLKDDALEYLEPSKLESLLEHYSEFIEFPISVWKEKTEYVKVPDEDAEKEDSDEDSDEPKEPKMKTVPKTTEGYEQMNTNKPIWLRSPSDVTPDEYRDFYQSAFRASYDEPLAHTHFSLEGQIECKSILYIPGMLPFELSRDMFDEDSRNIRLYVKRVFINDKFEDIVPRWLKFIRGVVDSQDLPLNVSREILQKSKVLSIINKRLVRKSLDMIRDIAADTEDESKYIMFWNNFGKYLKVGVIEDAKNKDDIVPLLRFFSSRSEDEYTSFDEYVANMKENQKQIYYVTADGKAKAQKSPAAEKVRSRGYEVLYLTEPLDEIMIESVTKYKDYKLVDVSKEGLNFDDEDKEERKKKEEELNNEHRVVKEYLEMVLAGKVQRVKMTDLLSENPAALVQSAYGMSPTMQRYMKAQNVASGGSDASMMGSFNQAVLEVNPKHPIVQDLERMVVGLRGEGVDEDDTDGDDDDAKNFAILLYDVAALTSGYEIEDSGDFAGRILSIMKSKASSSSGANGGIMDAEVEKDDGLMNDSVAVVEKEVDIAVVDDSDDVITAKSA</sequence>
<dbReference type="SUPFAM" id="SSF54211">
    <property type="entry name" value="Ribosomal protein S5 domain 2-like"/>
    <property type="match status" value="1"/>
</dbReference>
<dbReference type="CDD" id="cd16927">
    <property type="entry name" value="HATPase_Hsp90-like"/>
    <property type="match status" value="1"/>
</dbReference>
<keyword evidence="2 5" id="KW-0547">Nucleotide-binding</keyword>
<dbReference type="EMBL" id="JALLAZ020000344">
    <property type="protein sequence ID" value="KAL3797484.1"/>
    <property type="molecule type" value="Genomic_DNA"/>
</dbReference>
<dbReference type="InterPro" id="IPR036890">
    <property type="entry name" value="HATPase_C_sf"/>
</dbReference>
<evidence type="ECO:0000313" key="7">
    <source>
        <dbReference type="EMBL" id="KAL3797484.1"/>
    </source>
</evidence>
<dbReference type="InterPro" id="IPR020575">
    <property type="entry name" value="Hsp90_N"/>
</dbReference>
<dbReference type="AlphaFoldDB" id="A0ABD3QAR1"/>
<gene>
    <name evidence="7" type="ORF">ACHAW5_010093</name>
</gene>
<comment type="similarity">
    <text evidence="1">Belongs to the heat shock protein 90 family.</text>
</comment>
<evidence type="ECO:0000313" key="8">
    <source>
        <dbReference type="Proteomes" id="UP001530315"/>
    </source>
</evidence>